<evidence type="ECO:0000313" key="1">
    <source>
        <dbReference type="EMBL" id="BBZ25925.1"/>
    </source>
</evidence>
<organism evidence="1 2">
    <name type="scientific">Mycolicibacterium madagascariense</name>
    <dbReference type="NCBI Taxonomy" id="212765"/>
    <lineage>
        <taxon>Bacteria</taxon>
        <taxon>Bacillati</taxon>
        <taxon>Actinomycetota</taxon>
        <taxon>Actinomycetes</taxon>
        <taxon>Mycobacteriales</taxon>
        <taxon>Mycobacteriaceae</taxon>
        <taxon>Mycolicibacterium</taxon>
    </lineage>
</organism>
<dbReference type="AlphaFoldDB" id="A0A7I7X9G3"/>
<dbReference type="RefSeq" id="WP_163731286.1">
    <property type="nucleotide sequence ID" value="NZ_AP022610.1"/>
</dbReference>
<sequence>MFAGLRRWARDRVGLRSRPGETSTDRILAQLGPTEEFDVTIEHDGRTWVVAVPDLELVARVERRDDAELAARTAIASELGLRLDEVSVHVLDGD</sequence>
<name>A0A7I7X9G3_9MYCO</name>
<protein>
    <submittedName>
        <fullName evidence="1">Uncharacterized protein</fullName>
    </submittedName>
</protein>
<dbReference type="EMBL" id="AP022610">
    <property type="protein sequence ID" value="BBZ25925.1"/>
    <property type="molecule type" value="Genomic_DNA"/>
</dbReference>
<proteinExistence type="predicted"/>
<keyword evidence="2" id="KW-1185">Reference proteome</keyword>
<accession>A0A7I7X9G3</accession>
<dbReference type="KEGG" id="mmag:MMAD_02200"/>
<dbReference type="Proteomes" id="UP000466517">
    <property type="component" value="Chromosome"/>
</dbReference>
<gene>
    <name evidence="1" type="ORF">MMAD_02200</name>
</gene>
<evidence type="ECO:0000313" key="2">
    <source>
        <dbReference type="Proteomes" id="UP000466517"/>
    </source>
</evidence>
<reference evidence="1 2" key="1">
    <citation type="journal article" date="2019" name="Emerg. Microbes Infect.">
        <title>Comprehensive subspecies identification of 175 nontuberculous mycobacteria species based on 7547 genomic profiles.</title>
        <authorList>
            <person name="Matsumoto Y."/>
            <person name="Kinjo T."/>
            <person name="Motooka D."/>
            <person name="Nabeya D."/>
            <person name="Jung N."/>
            <person name="Uechi K."/>
            <person name="Horii T."/>
            <person name="Iida T."/>
            <person name="Fujita J."/>
            <person name="Nakamura S."/>
        </authorList>
    </citation>
    <scope>NUCLEOTIDE SEQUENCE [LARGE SCALE GENOMIC DNA]</scope>
    <source>
        <strain evidence="1 2">JCM 13574</strain>
    </source>
</reference>